<keyword evidence="1" id="KW-0472">Membrane</keyword>
<dbReference type="InterPro" id="IPR036873">
    <property type="entry name" value="Rhodanese-like_dom_sf"/>
</dbReference>
<keyword evidence="1" id="KW-0812">Transmembrane</keyword>
<evidence type="ECO:0000259" key="2">
    <source>
        <dbReference type="PROSITE" id="PS50206"/>
    </source>
</evidence>
<accession>A0A1I3WQX0</accession>
<keyword evidence="4" id="KW-1185">Reference proteome</keyword>
<evidence type="ECO:0000313" key="4">
    <source>
        <dbReference type="Proteomes" id="UP000198635"/>
    </source>
</evidence>
<feature type="domain" description="Rhodanese" evidence="2">
    <location>
        <begin position="15"/>
        <end position="108"/>
    </location>
</feature>
<feature type="transmembrane region" description="Helical" evidence="1">
    <location>
        <begin position="149"/>
        <end position="173"/>
    </location>
</feature>
<dbReference type="Pfam" id="PF11127">
    <property type="entry name" value="YgaP-like_TM"/>
    <property type="match status" value="1"/>
</dbReference>
<gene>
    <name evidence="3" type="ORF">SAMN04488082_1147</name>
</gene>
<dbReference type="Pfam" id="PF00581">
    <property type="entry name" value="Rhodanese"/>
    <property type="match status" value="1"/>
</dbReference>
<dbReference type="OrthoDB" id="9807812at2"/>
<dbReference type="PANTHER" id="PTHR44086:SF10">
    <property type="entry name" value="THIOSULFATE SULFURTRANSFERASE_RHODANESE-LIKE DOMAIN-CONTAINING PROTEIN 3"/>
    <property type="match status" value="1"/>
</dbReference>
<dbReference type="AlphaFoldDB" id="A0A1I3WQX0"/>
<dbReference type="GO" id="GO:0004792">
    <property type="term" value="F:thiosulfate-cyanide sulfurtransferase activity"/>
    <property type="evidence" value="ECO:0007669"/>
    <property type="project" value="TreeGrafter"/>
</dbReference>
<dbReference type="CDD" id="cd00158">
    <property type="entry name" value="RHOD"/>
    <property type="match status" value="1"/>
</dbReference>
<dbReference type="EMBL" id="FORX01000014">
    <property type="protein sequence ID" value="SFK09583.1"/>
    <property type="molecule type" value="Genomic_DNA"/>
</dbReference>
<dbReference type="RefSeq" id="WP_092376393.1">
    <property type="nucleotide sequence ID" value="NZ_FORX01000014.1"/>
</dbReference>
<keyword evidence="3" id="KW-0808">Transferase</keyword>
<dbReference type="PANTHER" id="PTHR44086">
    <property type="entry name" value="THIOSULFATE SULFURTRANSFERASE RDL2, MITOCHONDRIAL-RELATED"/>
    <property type="match status" value="1"/>
</dbReference>
<keyword evidence="1" id="KW-1133">Transmembrane helix</keyword>
<proteinExistence type="predicted"/>
<dbReference type="SUPFAM" id="SSF52821">
    <property type="entry name" value="Rhodanese/Cell cycle control phosphatase"/>
    <property type="match status" value="1"/>
</dbReference>
<dbReference type="STRING" id="52560.SAMN04488082_1147"/>
<dbReference type="Gene3D" id="6.10.140.1340">
    <property type="match status" value="1"/>
</dbReference>
<dbReference type="SMART" id="SM00450">
    <property type="entry name" value="RHOD"/>
    <property type="match status" value="1"/>
</dbReference>
<organism evidence="3 4">
    <name type="scientific">Desulfomicrobium apsheronum</name>
    <dbReference type="NCBI Taxonomy" id="52560"/>
    <lineage>
        <taxon>Bacteria</taxon>
        <taxon>Pseudomonadati</taxon>
        <taxon>Thermodesulfobacteriota</taxon>
        <taxon>Desulfovibrionia</taxon>
        <taxon>Desulfovibrionales</taxon>
        <taxon>Desulfomicrobiaceae</taxon>
        <taxon>Desulfomicrobium</taxon>
    </lineage>
</organism>
<dbReference type="InterPro" id="IPR021309">
    <property type="entry name" value="YgaP-like_TM"/>
</dbReference>
<evidence type="ECO:0000313" key="3">
    <source>
        <dbReference type="EMBL" id="SFK09583.1"/>
    </source>
</evidence>
<name>A0A1I3WQX0_9BACT</name>
<dbReference type="InterPro" id="IPR001763">
    <property type="entry name" value="Rhodanese-like_dom"/>
</dbReference>
<sequence>MGLQEISALAASKADAQQTIFIDVRTSAEFSNKRPARSLAFAPLTDLAPEDFAMRHGILPDTPLIILCTSGGRARKAAEKFMKAGFSDVQVLQGGIDAWEREGLPLVGANSAPDIGGPISLDRQVRIAAGSLVLLFGLLGYFVTPGFVWGAIFVGAGLVFAGITNTCGMAMLLTRAPWNKTGCTGGVCPISGKPKGSSGGGCK</sequence>
<evidence type="ECO:0000256" key="1">
    <source>
        <dbReference type="SAM" id="Phobius"/>
    </source>
</evidence>
<dbReference type="PROSITE" id="PS50206">
    <property type="entry name" value="RHODANESE_3"/>
    <property type="match status" value="1"/>
</dbReference>
<reference evidence="4" key="1">
    <citation type="submission" date="2016-10" db="EMBL/GenBank/DDBJ databases">
        <authorList>
            <person name="Varghese N."/>
            <person name="Submissions S."/>
        </authorList>
    </citation>
    <scope>NUCLEOTIDE SEQUENCE [LARGE SCALE GENOMIC DNA]</scope>
    <source>
        <strain evidence="4">DSM 5918</strain>
    </source>
</reference>
<dbReference type="Gene3D" id="3.40.250.10">
    <property type="entry name" value="Rhodanese-like domain"/>
    <property type="match status" value="1"/>
</dbReference>
<protein>
    <submittedName>
        <fullName evidence="3">Rhodanese-related sulfurtransferase</fullName>
    </submittedName>
</protein>
<dbReference type="Proteomes" id="UP000198635">
    <property type="component" value="Unassembled WGS sequence"/>
</dbReference>